<organism evidence="2 3">
    <name type="scientific">Thioalkalivibrio nitratireducens (strain DSM 14787 / UNIQEM 213 / ALEN2)</name>
    <dbReference type="NCBI Taxonomy" id="1255043"/>
    <lineage>
        <taxon>Bacteria</taxon>
        <taxon>Pseudomonadati</taxon>
        <taxon>Pseudomonadota</taxon>
        <taxon>Gammaproteobacteria</taxon>
        <taxon>Chromatiales</taxon>
        <taxon>Ectothiorhodospiraceae</taxon>
        <taxon>Thioalkalivibrio</taxon>
    </lineage>
</organism>
<evidence type="ECO:0000313" key="3">
    <source>
        <dbReference type="Proteomes" id="UP000010809"/>
    </source>
</evidence>
<feature type="region of interest" description="Disordered" evidence="1">
    <location>
        <begin position="21"/>
        <end position="61"/>
    </location>
</feature>
<proteinExistence type="predicted"/>
<protein>
    <submittedName>
        <fullName evidence="2">Uncharacterized protein</fullName>
    </submittedName>
</protein>
<keyword evidence="3" id="KW-1185">Reference proteome</keyword>
<dbReference type="EMBL" id="CP003989">
    <property type="protein sequence ID" value="AGA33150.1"/>
    <property type="molecule type" value="Genomic_DNA"/>
</dbReference>
<dbReference type="STRING" id="1255043.TVNIR_1480"/>
<dbReference type="Proteomes" id="UP000010809">
    <property type="component" value="Chromosome"/>
</dbReference>
<gene>
    <name evidence="2" type="ordered locus">TVNIR_1480</name>
</gene>
<dbReference type="KEGG" id="tni:TVNIR_1480"/>
<evidence type="ECO:0000256" key="1">
    <source>
        <dbReference type="SAM" id="MobiDB-lite"/>
    </source>
</evidence>
<name>L0DVZ4_THIND</name>
<dbReference type="PATRIC" id="fig|1255043.3.peg.1499"/>
<dbReference type="HOGENOM" id="CLU_2921342_0_0_6"/>
<dbReference type="AlphaFoldDB" id="L0DVZ4"/>
<reference evidence="2" key="1">
    <citation type="submission" date="2015-12" db="EMBL/GenBank/DDBJ databases">
        <authorList>
            <person name="Tikhonova T.V."/>
            <person name="Pavlov A.R."/>
            <person name="Beletsky A.V."/>
            <person name="Mardanov A.V."/>
            <person name="Sorokin D.Y."/>
            <person name="Ravin N.V."/>
            <person name="Popov V.O."/>
        </authorList>
    </citation>
    <scope>NUCLEOTIDE SEQUENCE</scope>
    <source>
        <strain evidence="2">DSM 14787</strain>
    </source>
</reference>
<accession>L0DVZ4</accession>
<sequence length="61" mass="6266">MGILMLGFRFLRRAAIGQPSPDDVGFPYADGDPTTGPSGGWIRVAARPVSGAPRPAPGSEA</sequence>
<evidence type="ECO:0000313" key="2">
    <source>
        <dbReference type="EMBL" id="AGA33150.1"/>
    </source>
</evidence>